<dbReference type="Proteomes" id="UP000199087">
    <property type="component" value="Unassembled WGS sequence"/>
</dbReference>
<proteinExistence type="predicted"/>
<organism evidence="3 4">
    <name type="scientific">Neobacillus massiliamazoniensis</name>
    <dbReference type="NCBI Taxonomy" id="1499688"/>
    <lineage>
        <taxon>Bacteria</taxon>
        <taxon>Bacillati</taxon>
        <taxon>Bacillota</taxon>
        <taxon>Bacilli</taxon>
        <taxon>Bacillales</taxon>
        <taxon>Bacillaceae</taxon>
        <taxon>Neobacillus</taxon>
    </lineage>
</organism>
<dbReference type="Gene3D" id="3.30.1920.20">
    <property type="match status" value="1"/>
</dbReference>
<protein>
    <submittedName>
        <fullName evidence="3">LPXTG-motif cell wall anchor domain-containing protein</fullName>
    </submittedName>
</protein>
<dbReference type="InterPro" id="IPR003343">
    <property type="entry name" value="Big_2"/>
</dbReference>
<dbReference type="NCBIfam" id="NF047446">
    <property type="entry name" value="barrel_OmpL47"/>
    <property type="match status" value="1"/>
</dbReference>
<evidence type="ECO:0000259" key="1">
    <source>
        <dbReference type="Pfam" id="PF02368"/>
    </source>
</evidence>
<dbReference type="Pfam" id="PF02368">
    <property type="entry name" value="Big_2"/>
    <property type="match status" value="1"/>
</dbReference>
<name>A0A0U1NQD0_9BACI</name>
<dbReference type="Pfam" id="PF22888">
    <property type="entry name" value="FIMAH"/>
    <property type="match status" value="1"/>
</dbReference>
<feature type="domain" description="BIG2" evidence="1">
    <location>
        <begin position="397"/>
        <end position="434"/>
    </location>
</feature>
<dbReference type="InterPro" id="IPR008964">
    <property type="entry name" value="Invasin/intimin_cell_adhesion"/>
</dbReference>
<reference evidence="4" key="1">
    <citation type="submission" date="2015-05" db="EMBL/GenBank/DDBJ databases">
        <authorList>
            <person name="Urmite Genomes"/>
        </authorList>
    </citation>
    <scope>NUCLEOTIDE SEQUENCE [LARGE SCALE GENOMIC DNA]</scope>
    <source>
        <strain evidence="4">LF1</strain>
    </source>
</reference>
<dbReference type="InterPro" id="IPR054470">
    <property type="entry name" value="FIMAH_dom"/>
</dbReference>
<dbReference type="Pfam" id="PF17963">
    <property type="entry name" value="Big_9"/>
    <property type="match status" value="1"/>
</dbReference>
<evidence type="ECO:0000313" key="3">
    <source>
        <dbReference type="EMBL" id="CRK80256.1"/>
    </source>
</evidence>
<accession>A0A0U1NQD0</accession>
<dbReference type="Gene3D" id="2.60.40.3440">
    <property type="match status" value="1"/>
</dbReference>
<feature type="domain" description="FIMAH" evidence="2">
    <location>
        <begin position="635"/>
        <end position="714"/>
    </location>
</feature>
<evidence type="ECO:0000259" key="2">
    <source>
        <dbReference type="Pfam" id="PF22888"/>
    </source>
</evidence>
<sequence length="716" mass="75160">MSFTGYANTGDIAGTYDSTTGLMTLTSAAGATKAQWQAALQSVQYRNTSATPTGLSRTISVIGFDGINMGQATAIDVLLQGSNNPPVLANTNVKVNTGVTNAISDSSFGFTDPDGNIMTDVRIDSLPTNGVLKLNGTAVSAGDVIPSNKLMNLTYTPNSDYYGPDSFTWNGSDGTVYAANNATISIKVNNNDATLSGITVGGTAINGFAPTTTDYTALLPAGTTTVPVVTATTTDNNATEVITNAATLSGTTTIVVTAEDGTTTNTYTINFTVAKSTDATLSSITVGGTPITGFAAGTTEYNLTLPAGTTIVPTIAATTTDSNASALVTSAITLPGTTTIKVTAENGTSTKTYNVNFTVDKLNAVTIAADKTELGMTNKGKISISGKLDSGIDADLTKADIQYVSSNPEVASVDNNGVITPNKEGNAVITAIVNLYGTIIRSNNIPIVVDYTAPVTSTKVIGNGSNDWYNSTVTVTLTSSDNLSGVDRTEYRIGESGDWIPYNKPFDINKEGVYTLEYRSIDRAGNIEETKQQFIKIDKTMPYFNLMVNGNNLNDGASFDDYLPLSFKVSDDLSGIASAKINIGGEVYTVDTKTQQSVDIDMAGKLGSFTALVTLEDVAGNKLETTLSFNVTTSIDSMMQLVNGYINSGDLYGPIIPQLTNDLNQVQHQLDIGRLDHAAKHLQDFADHLNNKALSNCSSEKAKTVLNADAQKILNN</sequence>
<evidence type="ECO:0000313" key="4">
    <source>
        <dbReference type="Proteomes" id="UP000199087"/>
    </source>
</evidence>
<dbReference type="AlphaFoldDB" id="A0A0U1NQD0"/>
<dbReference type="Gene3D" id="2.60.40.1080">
    <property type="match status" value="1"/>
</dbReference>
<gene>
    <name evidence="3" type="ORF">BN000_00137</name>
</gene>
<dbReference type="SUPFAM" id="SSF49373">
    <property type="entry name" value="Invasin/intimin cell-adhesion fragments"/>
    <property type="match status" value="1"/>
</dbReference>
<dbReference type="EMBL" id="CVRB01000001">
    <property type="protein sequence ID" value="CRK80256.1"/>
    <property type="molecule type" value="Genomic_DNA"/>
</dbReference>
<dbReference type="InterPro" id="IPR058094">
    <property type="entry name" value="Ig-like_OmpL47-like"/>
</dbReference>
<dbReference type="STRING" id="1499688.BN000_00137"/>
<keyword evidence="4" id="KW-1185">Reference proteome</keyword>